<dbReference type="PANTHER" id="PTHR47545">
    <property type="entry name" value="MULTIFUNCTIONAL CCA PROTEIN"/>
    <property type="match status" value="1"/>
</dbReference>
<accession>A0A177EC80</accession>
<comment type="cofactor">
    <cofactor evidence="1">
        <name>Mg(2+)</name>
        <dbReference type="ChEBI" id="CHEBI:18420"/>
    </cofactor>
</comment>
<dbReference type="GO" id="GO:0046872">
    <property type="term" value="F:metal ion binding"/>
    <property type="evidence" value="ECO:0007669"/>
    <property type="project" value="UniProtKB-KW"/>
</dbReference>
<dbReference type="Pfam" id="PF12627">
    <property type="entry name" value="PolyA_pol_RNAbd"/>
    <property type="match status" value="1"/>
</dbReference>
<dbReference type="CDD" id="cd05398">
    <property type="entry name" value="NT_ClassII-CCAase"/>
    <property type="match status" value="1"/>
</dbReference>
<dbReference type="SMART" id="SM00471">
    <property type="entry name" value="HDc"/>
    <property type="match status" value="1"/>
</dbReference>
<evidence type="ECO:0000256" key="2">
    <source>
        <dbReference type="ARBA" id="ARBA00022679"/>
    </source>
</evidence>
<dbReference type="PANTHER" id="PTHR47545:SF1">
    <property type="entry name" value="MULTIFUNCTIONAL CCA PROTEIN"/>
    <property type="match status" value="1"/>
</dbReference>
<dbReference type="InterPro" id="IPR006674">
    <property type="entry name" value="HD_domain"/>
</dbReference>
<keyword evidence="6" id="KW-0547">Nucleotide-binding</keyword>
<dbReference type="CDD" id="cd00077">
    <property type="entry name" value="HDc"/>
    <property type="match status" value="1"/>
</dbReference>
<evidence type="ECO:0000256" key="5">
    <source>
        <dbReference type="ARBA" id="ARBA00022723"/>
    </source>
</evidence>
<keyword evidence="2 11" id="KW-0808">Transferase</keyword>
<comment type="caution">
    <text evidence="13">The sequence shown here is derived from an EMBL/GenBank/DDBJ whole genome shotgun (WGS) entry which is preliminary data.</text>
</comment>
<dbReference type="InterPro" id="IPR032828">
    <property type="entry name" value="PolyA_RNA-bd"/>
</dbReference>
<evidence type="ECO:0000256" key="6">
    <source>
        <dbReference type="ARBA" id="ARBA00022741"/>
    </source>
</evidence>
<keyword evidence="8" id="KW-0067">ATP-binding</keyword>
<dbReference type="InterPro" id="IPR003607">
    <property type="entry name" value="HD/PDEase_dom"/>
</dbReference>
<proteinExistence type="inferred from homology"/>
<evidence type="ECO:0000256" key="8">
    <source>
        <dbReference type="ARBA" id="ARBA00022840"/>
    </source>
</evidence>
<dbReference type="Gene3D" id="3.30.460.10">
    <property type="entry name" value="Beta Polymerase, domain 2"/>
    <property type="match status" value="1"/>
</dbReference>
<protein>
    <recommendedName>
        <fullName evidence="12">HD/PDEase domain-containing protein</fullName>
    </recommendedName>
</protein>
<dbReference type="Pfam" id="PF01743">
    <property type="entry name" value="PolyA_pol"/>
    <property type="match status" value="1"/>
</dbReference>
<dbReference type="GO" id="GO:0008033">
    <property type="term" value="P:tRNA processing"/>
    <property type="evidence" value="ECO:0007669"/>
    <property type="project" value="UniProtKB-KW"/>
</dbReference>
<sequence length="478" mass="55356">MNFIPSQLIDVLKDLIDQEIYVTGGPIRDTFLKRPFKDIDLTLPQGAKELAQKVAQKHHGHCVPLDEKEGVFRVVIENYFLDFSNFRQKSRSIEKDLSLRDFTINAMAVTLEEFLHESPSAWNLIDPFEGQKDLSRRLLKALGRTNFIDDPLRMLRGYRLAAELDFALEAQTRKWIKELHKHLGHVARERIATELELLFSHTAGKVIALMAEDELLFEIFPELKAARNVTQPSFHHLDVFGHLLLALEMSDLVIEAPEKYFGDLEANNPFTSIKDSPRKKTAIRLAALFHDIGKPHTFAIRHRITFYEHDRVGAEIFLKIGERLRFPKKFTKEVALLIRHHMRPFHLLHEFKVNRLSRRAIRRLIKDVPDYPSLFMVAMADSLASAGPDKEPGLEIELANLFWEIHHFNQEVLINQEKERLVTGQDLIDLFGLEPGPIFRELLEAVEEARSEGKIKTREEALSFLGILIQEKFRENFK</sequence>
<dbReference type="Pfam" id="PF13735">
    <property type="entry name" value="tRNA_NucTran2_2"/>
    <property type="match status" value="1"/>
</dbReference>
<evidence type="ECO:0000256" key="9">
    <source>
        <dbReference type="ARBA" id="ARBA00022842"/>
    </source>
</evidence>
<keyword evidence="4" id="KW-0548">Nucleotidyltransferase</keyword>
<dbReference type="NCBIfam" id="TIGR00277">
    <property type="entry name" value="HDIG"/>
    <property type="match status" value="1"/>
</dbReference>
<name>A0A177EC80_9BACT</name>
<dbReference type="InterPro" id="IPR050124">
    <property type="entry name" value="tRNA_CCA-adding_enzyme"/>
</dbReference>
<dbReference type="SUPFAM" id="SSF81891">
    <property type="entry name" value="Poly A polymerase C-terminal region-like"/>
    <property type="match status" value="1"/>
</dbReference>
<keyword evidence="5" id="KW-0479">Metal-binding</keyword>
<dbReference type="GO" id="GO:0003723">
    <property type="term" value="F:RNA binding"/>
    <property type="evidence" value="ECO:0007669"/>
    <property type="project" value="UniProtKB-KW"/>
</dbReference>
<evidence type="ECO:0000256" key="4">
    <source>
        <dbReference type="ARBA" id="ARBA00022695"/>
    </source>
</evidence>
<dbReference type="OrthoDB" id="9805698at2"/>
<feature type="domain" description="HD/PDEase" evidence="12">
    <location>
        <begin position="235"/>
        <end position="395"/>
    </location>
</feature>
<comment type="similarity">
    <text evidence="11">Belongs to the tRNA nucleotidyltransferase/poly(A) polymerase family.</text>
</comment>
<dbReference type="Pfam" id="PF01966">
    <property type="entry name" value="HD"/>
    <property type="match status" value="1"/>
</dbReference>
<evidence type="ECO:0000259" key="12">
    <source>
        <dbReference type="SMART" id="SM00471"/>
    </source>
</evidence>
<dbReference type="InterPro" id="IPR002646">
    <property type="entry name" value="PolA_pol_head_dom"/>
</dbReference>
<dbReference type="InterPro" id="IPR043519">
    <property type="entry name" value="NT_sf"/>
</dbReference>
<dbReference type="AlphaFoldDB" id="A0A177EC80"/>
<keyword evidence="10 11" id="KW-0694">RNA-binding</keyword>
<dbReference type="Gene3D" id="1.10.3090.10">
    <property type="entry name" value="cca-adding enzyme, domain 2"/>
    <property type="match status" value="1"/>
</dbReference>
<gene>
    <name evidence="13" type="ORF">TH606_00475</name>
</gene>
<evidence type="ECO:0000256" key="10">
    <source>
        <dbReference type="ARBA" id="ARBA00022884"/>
    </source>
</evidence>
<organism evidence="13 14">
    <name type="scientific">Thermodesulfatator autotrophicus</name>
    <dbReference type="NCBI Taxonomy" id="1795632"/>
    <lineage>
        <taxon>Bacteria</taxon>
        <taxon>Pseudomonadati</taxon>
        <taxon>Thermodesulfobacteriota</taxon>
        <taxon>Thermodesulfobacteria</taxon>
        <taxon>Thermodesulfobacteriales</taxon>
        <taxon>Thermodesulfatatoraceae</taxon>
        <taxon>Thermodesulfatator</taxon>
    </lineage>
</organism>
<dbReference type="GO" id="GO:0016779">
    <property type="term" value="F:nucleotidyltransferase activity"/>
    <property type="evidence" value="ECO:0007669"/>
    <property type="project" value="UniProtKB-KW"/>
</dbReference>
<evidence type="ECO:0000256" key="7">
    <source>
        <dbReference type="ARBA" id="ARBA00022800"/>
    </source>
</evidence>
<keyword evidence="14" id="KW-1185">Reference proteome</keyword>
<evidence type="ECO:0000313" key="14">
    <source>
        <dbReference type="Proteomes" id="UP000076964"/>
    </source>
</evidence>
<dbReference type="SUPFAM" id="SSF81301">
    <property type="entry name" value="Nucleotidyltransferase"/>
    <property type="match status" value="1"/>
</dbReference>
<dbReference type="InterPro" id="IPR006675">
    <property type="entry name" value="HDIG_dom"/>
</dbReference>
<dbReference type="GO" id="GO:0005524">
    <property type="term" value="F:ATP binding"/>
    <property type="evidence" value="ECO:0007669"/>
    <property type="project" value="UniProtKB-KW"/>
</dbReference>
<reference evidence="13 14" key="1">
    <citation type="submission" date="2016-02" db="EMBL/GenBank/DDBJ databases">
        <title>Draft genome sequence of Thermodesulfatator sp. S606.</title>
        <authorList>
            <person name="Lai Q."/>
            <person name="Cao J."/>
            <person name="Dupont S."/>
            <person name="Shao Z."/>
            <person name="Jebbar M."/>
            <person name="Alain K."/>
        </authorList>
    </citation>
    <scope>NUCLEOTIDE SEQUENCE [LARGE SCALE GENOMIC DNA]</scope>
    <source>
        <strain evidence="13 14">S606</strain>
    </source>
</reference>
<evidence type="ECO:0000313" key="13">
    <source>
        <dbReference type="EMBL" id="OAG28609.1"/>
    </source>
</evidence>
<evidence type="ECO:0000256" key="1">
    <source>
        <dbReference type="ARBA" id="ARBA00001946"/>
    </source>
</evidence>
<dbReference type="STRING" id="1795632.TH606_00475"/>
<dbReference type="Proteomes" id="UP000076964">
    <property type="component" value="Unassembled WGS sequence"/>
</dbReference>
<keyword evidence="9" id="KW-0460">Magnesium</keyword>
<dbReference type="RefSeq" id="WP_068540490.1">
    <property type="nucleotide sequence ID" value="NZ_LSFI01000002.1"/>
</dbReference>
<dbReference type="EMBL" id="LSFI01000002">
    <property type="protein sequence ID" value="OAG28609.1"/>
    <property type="molecule type" value="Genomic_DNA"/>
</dbReference>
<dbReference type="GO" id="GO:0042245">
    <property type="term" value="P:RNA repair"/>
    <property type="evidence" value="ECO:0007669"/>
    <property type="project" value="UniProtKB-KW"/>
</dbReference>
<evidence type="ECO:0000256" key="11">
    <source>
        <dbReference type="RuleBase" id="RU003953"/>
    </source>
</evidence>
<keyword evidence="3" id="KW-0819">tRNA processing</keyword>
<dbReference type="InterPro" id="IPR032810">
    <property type="entry name" value="CCA-adding_enz_C"/>
</dbReference>
<dbReference type="Gene3D" id="1.10.246.80">
    <property type="match status" value="1"/>
</dbReference>
<keyword evidence="7" id="KW-0692">RNA repair</keyword>
<evidence type="ECO:0000256" key="3">
    <source>
        <dbReference type="ARBA" id="ARBA00022694"/>
    </source>
</evidence>